<dbReference type="EMBL" id="KI393888">
    <property type="protein sequence ID" value="ERN06661.1"/>
    <property type="molecule type" value="Genomic_DNA"/>
</dbReference>
<gene>
    <name evidence="1" type="ORF">AMTR_s00058p00189280</name>
</gene>
<keyword evidence="2" id="KW-1185">Reference proteome</keyword>
<sequence length="270" mass="30116">MLKISKDLAVGPSSFGTPDGALAWPYPLNRKISAVAADLCQVYLPYLWLCAQHWELWKPLHLYPPKERFPTLSRKSRAEDPLLDISRPSFSDKSVWNSIMILWYLLLALSRLSSAPSLVLQGVLLLHRAMYPLPYRKAARRSISQQRPSFDPLNVDPLAIVALDEVELDPIDDVDEVILEVGEIEEQVMEEFEEDPELIDDGDAEEAVEDEPIPDDSSMDFDPAMAFVEVVSSPLLSVVHQDSAPAMLFTSLEVTQDASGRPTSDVEGAN</sequence>
<dbReference type="AlphaFoldDB" id="W1PGC7"/>
<protein>
    <submittedName>
        <fullName evidence="1">Uncharacterized protein</fullName>
    </submittedName>
</protein>
<organism evidence="1 2">
    <name type="scientific">Amborella trichopoda</name>
    <dbReference type="NCBI Taxonomy" id="13333"/>
    <lineage>
        <taxon>Eukaryota</taxon>
        <taxon>Viridiplantae</taxon>
        <taxon>Streptophyta</taxon>
        <taxon>Embryophyta</taxon>
        <taxon>Tracheophyta</taxon>
        <taxon>Spermatophyta</taxon>
        <taxon>Magnoliopsida</taxon>
        <taxon>Amborellales</taxon>
        <taxon>Amborellaceae</taxon>
        <taxon>Amborella</taxon>
    </lineage>
</organism>
<dbReference type="HOGENOM" id="CLU_1031858_0_0_1"/>
<dbReference type="Gramene" id="ERN06661">
    <property type="protein sequence ID" value="ERN06661"/>
    <property type="gene ID" value="AMTR_s00058p00189280"/>
</dbReference>
<name>W1PGC7_AMBTC</name>
<evidence type="ECO:0000313" key="2">
    <source>
        <dbReference type="Proteomes" id="UP000017836"/>
    </source>
</evidence>
<evidence type="ECO:0000313" key="1">
    <source>
        <dbReference type="EMBL" id="ERN06661.1"/>
    </source>
</evidence>
<proteinExistence type="predicted"/>
<dbReference type="Proteomes" id="UP000017836">
    <property type="component" value="Unassembled WGS sequence"/>
</dbReference>
<reference evidence="2" key="1">
    <citation type="journal article" date="2013" name="Science">
        <title>The Amborella genome and the evolution of flowering plants.</title>
        <authorList>
            <consortium name="Amborella Genome Project"/>
        </authorList>
    </citation>
    <scope>NUCLEOTIDE SEQUENCE [LARGE SCALE GENOMIC DNA]</scope>
</reference>
<accession>W1PGC7</accession>